<dbReference type="PROSITE" id="PS50181">
    <property type="entry name" value="FBOX"/>
    <property type="match status" value="1"/>
</dbReference>
<name>A0A022S1F9_ERYGU</name>
<dbReference type="InterPro" id="IPR001810">
    <property type="entry name" value="F-box_dom"/>
</dbReference>
<dbReference type="InterPro" id="IPR055411">
    <property type="entry name" value="LRR_FXL15/At3g58940/PEG3-like"/>
</dbReference>
<evidence type="ECO:0000313" key="2">
    <source>
        <dbReference type="EMBL" id="EYU45743.1"/>
    </source>
</evidence>
<gene>
    <name evidence="2" type="ORF">MIMGU_mgv11b018472mg</name>
</gene>
<dbReference type="CDD" id="cd22160">
    <property type="entry name" value="F-box_AtFBL13-like"/>
    <property type="match status" value="1"/>
</dbReference>
<dbReference type="InterPro" id="IPR036047">
    <property type="entry name" value="F-box-like_dom_sf"/>
</dbReference>
<keyword evidence="3" id="KW-1185">Reference proteome</keyword>
<dbReference type="EMBL" id="KI630177">
    <property type="protein sequence ID" value="EYU45743.1"/>
    <property type="molecule type" value="Genomic_DNA"/>
</dbReference>
<evidence type="ECO:0000259" key="1">
    <source>
        <dbReference type="PROSITE" id="PS50181"/>
    </source>
</evidence>
<organism evidence="2 3">
    <name type="scientific">Erythranthe guttata</name>
    <name type="common">Yellow monkey flower</name>
    <name type="synonym">Mimulus guttatus</name>
    <dbReference type="NCBI Taxonomy" id="4155"/>
    <lineage>
        <taxon>Eukaryota</taxon>
        <taxon>Viridiplantae</taxon>
        <taxon>Streptophyta</taxon>
        <taxon>Embryophyta</taxon>
        <taxon>Tracheophyta</taxon>
        <taxon>Spermatophyta</taxon>
        <taxon>Magnoliopsida</taxon>
        <taxon>eudicotyledons</taxon>
        <taxon>Gunneridae</taxon>
        <taxon>Pentapetalae</taxon>
        <taxon>asterids</taxon>
        <taxon>lamiids</taxon>
        <taxon>Lamiales</taxon>
        <taxon>Phrymaceae</taxon>
        <taxon>Erythranthe</taxon>
    </lineage>
</organism>
<dbReference type="PANTHER" id="PTHR31639">
    <property type="entry name" value="F-BOX PROTEIN-LIKE"/>
    <property type="match status" value="1"/>
</dbReference>
<accession>A0A022S1F9</accession>
<dbReference type="Pfam" id="PF00646">
    <property type="entry name" value="F-box"/>
    <property type="match status" value="1"/>
</dbReference>
<dbReference type="KEGG" id="egt:105960214"/>
<dbReference type="InterPro" id="IPR053781">
    <property type="entry name" value="F-box_AtFBL13-like"/>
</dbReference>
<sequence>MDRISELPKDILHRILYFLSPKQVVRTSVLSKSWRYDWCTRPNLDFSDMDFIVKMQESVSTVNNILQRYYDQRLCIQKLHRSLLLDNNLDRWVSLLKTWTPLLTLTGLKKFRLVYFGGMPAEVFGAESLEDLHLEGFTFDEKGIERMVVFKRLRSLCLRHVKFEDDVLQKIIASCPLIETLNVEGYCDWEWTSTIKLNDLRNLKNLKSNIFTFEIHPPSLETIDIRCGDIRLHRGAVFYNLRDLYLARVGSSLDHLSSCKFPRLECLDLYDCGRPEEIQLFIDAPNIVCFKCNESRVPSISFATTSREWKSDISLTPDEFSSSWFLKIKELLKSLSRSKISLTIGGFDYIVQENINTVQDNDCDNPVVVECLRLDCPYPLSSFSYLLNVTFGICRPRNIGNFHEQADAEFVAFQWKILMQRESENQDEFAHLLFRDLEDVSFEMKERNREDQWRPASLSEFILNCRQSESRFALKWRETL</sequence>
<dbReference type="InterPro" id="IPR032675">
    <property type="entry name" value="LRR_dom_sf"/>
</dbReference>
<dbReference type="Gene3D" id="1.20.1280.50">
    <property type="match status" value="1"/>
</dbReference>
<dbReference type="OrthoDB" id="1919832at2759"/>
<dbReference type="SUPFAM" id="SSF81383">
    <property type="entry name" value="F-box domain"/>
    <property type="match status" value="1"/>
</dbReference>
<dbReference type="Gene3D" id="3.80.10.10">
    <property type="entry name" value="Ribonuclease Inhibitor"/>
    <property type="match status" value="1"/>
</dbReference>
<feature type="domain" description="F-box" evidence="1">
    <location>
        <begin position="1"/>
        <end position="49"/>
    </location>
</feature>
<dbReference type="OMA" id="NIGNFHE"/>
<reference evidence="2 3" key="1">
    <citation type="journal article" date="2013" name="Proc. Natl. Acad. Sci. U.S.A.">
        <title>Fine-scale variation in meiotic recombination in Mimulus inferred from population shotgun sequencing.</title>
        <authorList>
            <person name="Hellsten U."/>
            <person name="Wright K.M."/>
            <person name="Jenkins J."/>
            <person name="Shu S."/>
            <person name="Yuan Y."/>
            <person name="Wessler S.R."/>
            <person name="Schmutz J."/>
            <person name="Willis J.H."/>
            <person name="Rokhsar D.S."/>
        </authorList>
    </citation>
    <scope>NUCLEOTIDE SEQUENCE [LARGE SCALE GENOMIC DNA]</scope>
    <source>
        <strain evidence="3">cv. DUN x IM62</strain>
    </source>
</reference>
<dbReference type="Pfam" id="PF24758">
    <property type="entry name" value="LRR_At5g56370"/>
    <property type="match status" value="1"/>
</dbReference>
<dbReference type="SUPFAM" id="SSF52047">
    <property type="entry name" value="RNI-like"/>
    <property type="match status" value="1"/>
</dbReference>
<dbReference type="PANTHER" id="PTHR31639:SF42">
    <property type="entry name" value="OS02G0160200 PROTEIN"/>
    <property type="match status" value="1"/>
</dbReference>
<dbReference type="Proteomes" id="UP000030748">
    <property type="component" value="Unassembled WGS sequence"/>
</dbReference>
<proteinExistence type="predicted"/>
<dbReference type="AlphaFoldDB" id="A0A022S1F9"/>
<protein>
    <recommendedName>
        <fullName evidence="1">F-box domain-containing protein</fullName>
    </recommendedName>
</protein>
<evidence type="ECO:0000313" key="3">
    <source>
        <dbReference type="Proteomes" id="UP000030748"/>
    </source>
</evidence>